<dbReference type="EC" id="3.1.4.52" evidence="2"/>
<dbReference type="InterPro" id="IPR001633">
    <property type="entry name" value="EAL_dom"/>
</dbReference>
<evidence type="ECO:0000256" key="10">
    <source>
        <dbReference type="SAM" id="Phobius"/>
    </source>
</evidence>
<keyword evidence="4" id="KW-0973">c-di-GMP</keyword>
<keyword evidence="13" id="KW-1185">Reference proteome</keyword>
<protein>
    <recommendedName>
        <fullName evidence="2">cyclic-guanylate-specific phosphodiesterase</fullName>
        <ecNumber evidence="2">3.1.4.52</ecNumber>
    </recommendedName>
</protein>
<keyword evidence="6" id="KW-0378">Hydrolase</keyword>
<dbReference type="EMBL" id="CP014578">
    <property type="protein sequence ID" value="ANB74663.1"/>
    <property type="molecule type" value="Genomic_DNA"/>
</dbReference>
<dbReference type="KEGG" id="buz:AYM40_11080"/>
<evidence type="ECO:0000256" key="2">
    <source>
        <dbReference type="ARBA" id="ARBA00012282"/>
    </source>
</evidence>
<reference evidence="12 13" key="1">
    <citation type="journal article" date="2016" name="Gene">
        <title>PacBio SMRT assembly of a complex multi-replicon genome reveals chlorocatechol degradative operon in a region of genome plasticity.</title>
        <authorList>
            <person name="Ricker N."/>
            <person name="Shen S.Y."/>
            <person name="Goordial J."/>
            <person name="Jin S."/>
            <person name="Fulthorpe R.R."/>
        </authorList>
    </citation>
    <scope>NUCLEOTIDE SEQUENCE [LARGE SCALE GENOMIC DNA]</scope>
    <source>
        <strain evidence="12 13">OLGA172</strain>
    </source>
</reference>
<dbReference type="Gene3D" id="3.20.20.450">
    <property type="entry name" value="EAL domain"/>
    <property type="match status" value="1"/>
</dbReference>
<dbReference type="GO" id="GO:0005886">
    <property type="term" value="C:plasma membrane"/>
    <property type="evidence" value="ECO:0007669"/>
    <property type="project" value="UniProtKB-SubCell"/>
</dbReference>
<evidence type="ECO:0000256" key="5">
    <source>
        <dbReference type="ARBA" id="ARBA00022692"/>
    </source>
</evidence>
<dbReference type="Proteomes" id="UP000076852">
    <property type="component" value="Chromosome 1"/>
</dbReference>
<keyword evidence="5 10" id="KW-0812">Transmembrane</keyword>
<gene>
    <name evidence="12" type="ORF">AYM40_11080</name>
</gene>
<dbReference type="InterPro" id="IPR035919">
    <property type="entry name" value="EAL_sf"/>
</dbReference>
<evidence type="ECO:0000313" key="13">
    <source>
        <dbReference type="Proteomes" id="UP000076852"/>
    </source>
</evidence>
<dbReference type="InterPro" id="IPR024744">
    <property type="entry name" value="CSS-motif_dom"/>
</dbReference>
<sequence length="509" mass="55095">MWSGIGPRLSLLVATGGSALVLVAAVLFGEYGATRALAAHERLIGNDLVASVDRILNDVRARRRTELVALVGRPCGDVRRPLAQLQTYVRYVRGLNLVVDGRVYCSSGLGQIDVPLSVYVRSTATGTSINLLPQTPFHPGDPVLTMFDATGQGTGILYLIAGTYIADALAHGVRFSAQHVALSLAGVGLLTDNDGFVPVPKSAPSYTTNVTSGAWPFSITLSSSPEFASQLRWQYRLYSGAAGVLLDMLIITLYLLAFAPDRLLLNAVRRGLRQHEFHVVYQPIVDVASRYTVGVEALLRWDHPKKGPIGPSFFMAEVETSSLLAVVTGFVLRTAVAEMSRHAPTLPLRVAVNIAPGDLERKGFAAEVLAVSRTLPGGISLVLELTERFLLNESAHTMAAFRALKAGGVRFAIDDFGTHHSNLDLLSRFPFDYVKIDRQFVSQADTGGAGLIKAVVSVAHHFGLQVIAEGVETEEQHQALRAVGVSLGQGYLYQRPLRAEQLVRQKERR</sequence>
<dbReference type="InterPro" id="IPR050706">
    <property type="entry name" value="Cyclic-di-GMP_PDE-like"/>
</dbReference>
<name>A0A161IBY7_9BURK</name>
<evidence type="ECO:0000313" key="12">
    <source>
        <dbReference type="EMBL" id="ANB74663.1"/>
    </source>
</evidence>
<dbReference type="GO" id="GO:0071111">
    <property type="term" value="F:cyclic-guanylate-specific phosphodiesterase activity"/>
    <property type="evidence" value="ECO:0007669"/>
    <property type="project" value="UniProtKB-EC"/>
</dbReference>
<evidence type="ECO:0000259" key="11">
    <source>
        <dbReference type="PROSITE" id="PS50883"/>
    </source>
</evidence>
<feature type="domain" description="EAL" evidence="11">
    <location>
        <begin position="261"/>
        <end position="509"/>
    </location>
</feature>
<dbReference type="CDD" id="cd01948">
    <property type="entry name" value="EAL"/>
    <property type="match status" value="1"/>
</dbReference>
<feature type="transmembrane region" description="Helical" evidence="10">
    <location>
        <begin position="237"/>
        <end position="259"/>
    </location>
</feature>
<comment type="subcellular location">
    <subcellularLocation>
        <location evidence="1">Cell membrane</location>
        <topology evidence="1">Multi-pass membrane protein</topology>
    </subcellularLocation>
</comment>
<keyword evidence="3" id="KW-1003">Cell membrane</keyword>
<dbReference type="SMART" id="SM00052">
    <property type="entry name" value="EAL"/>
    <property type="match status" value="1"/>
</dbReference>
<proteinExistence type="predicted"/>
<evidence type="ECO:0000256" key="6">
    <source>
        <dbReference type="ARBA" id="ARBA00022801"/>
    </source>
</evidence>
<evidence type="ECO:0000256" key="3">
    <source>
        <dbReference type="ARBA" id="ARBA00022475"/>
    </source>
</evidence>
<evidence type="ECO:0000256" key="8">
    <source>
        <dbReference type="ARBA" id="ARBA00023136"/>
    </source>
</evidence>
<dbReference type="PANTHER" id="PTHR33121:SF79">
    <property type="entry name" value="CYCLIC DI-GMP PHOSPHODIESTERASE PDED-RELATED"/>
    <property type="match status" value="1"/>
</dbReference>
<dbReference type="STRING" id="1804984.AYM40_11080"/>
<dbReference type="PANTHER" id="PTHR33121">
    <property type="entry name" value="CYCLIC DI-GMP PHOSPHODIESTERASE PDEF"/>
    <property type="match status" value="1"/>
</dbReference>
<evidence type="ECO:0000256" key="1">
    <source>
        <dbReference type="ARBA" id="ARBA00004651"/>
    </source>
</evidence>
<keyword evidence="8 10" id="KW-0472">Membrane</keyword>
<organism evidence="12 13">
    <name type="scientific">Paraburkholderia phytofirmans OLGA172</name>
    <dbReference type="NCBI Taxonomy" id="1417228"/>
    <lineage>
        <taxon>Bacteria</taxon>
        <taxon>Pseudomonadati</taxon>
        <taxon>Pseudomonadota</taxon>
        <taxon>Betaproteobacteria</taxon>
        <taxon>Burkholderiales</taxon>
        <taxon>Burkholderiaceae</taxon>
        <taxon>Paraburkholderia</taxon>
    </lineage>
</organism>
<dbReference type="Pfam" id="PF12792">
    <property type="entry name" value="CSS-motif"/>
    <property type="match status" value="1"/>
</dbReference>
<dbReference type="PROSITE" id="PS50883">
    <property type="entry name" value="EAL"/>
    <property type="match status" value="1"/>
</dbReference>
<accession>A0A161IBY7</accession>
<evidence type="ECO:0000256" key="7">
    <source>
        <dbReference type="ARBA" id="ARBA00022989"/>
    </source>
</evidence>
<evidence type="ECO:0000256" key="9">
    <source>
        <dbReference type="ARBA" id="ARBA00034290"/>
    </source>
</evidence>
<dbReference type="SUPFAM" id="SSF141868">
    <property type="entry name" value="EAL domain-like"/>
    <property type="match status" value="1"/>
</dbReference>
<dbReference type="AlphaFoldDB" id="A0A161IBY7"/>
<comment type="catalytic activity">
    <reaction evidence="9">
        <text>3',3'-c-di-GMP + H2O = 5'-phosphoguanylyl(3'-&gt;5')guanosine + H(+)</text>
        <dbReference type="Rhea" id="RHEA:24902"/>
        <dbReference type="ChEBI" id="CHEBI:15377"/>
        <dbReference type="ChEBI" id="CHEBI:15378"/>
        <dbReference type="ChEBI" id="CHEBI:58754"/>
        <dbReference type="ChEBI" id="CHEBI:58805"/>
        <dbReference type="EC" id="3.1.4.52"/>
    </reaction>
</comment>
<dbReference type="Pfam" id="PF00563">
    <property type="entry name" value="EAL"/>
    <property type="match status" value="1"/>
</dbReference>
<evidence type="ECO:0000256" key="4">
    <source>
        <dbReference type="ARBA" id="ARBA00022636"/>
    </source>
</evidence>
<keyword evidence="7 10" id="KW-1133">Transmembrane helix</keyword>